<proteinExistence type="predicted"/>
<dbReference type="Proteomes" id="UP000828390">
    <property type="component" value="Unassembled WGS sequence"/>
</dbReference>
<reference evidence="1" key="2">
    <citation type="submission" date="2020-11" db="EMBL/GenBank/DDBJ databases">
        <authorList>
            <person name="McCartney M.A."/>
            <person name="Auch B."/>
            <person name="Kono T."/>
            <person name="Mallez S."/>
            <person name="Becker A."/>
            <person name="Gohl D.M."/>
            <person name="Silverstein K.A.T."/>
            <person name="Koren S."/>
            <person name="Bechman K.B."/>
            <person name="Herman A."/>
            <person name="Abrahante J.E."/>
            <person name="Garbe J."/>
        </authorList>
    </citation>
    <scope>NUCLEOTIDE SEQUENCE</scope>
    <source>
        <strain evidence="1">Duluth1</strain>
        <tissue evidence="1">Whole animal</tissue>
    </source>
</reference>
<evidence type="ECO:0000313" key="1">
    <source>
        <dbReference type="EMBL" id="KAH3712706.1"/>
    </source>
</evidence>
<keyword evidence="2" id="KW-1185">Reference proteome</keyword>
<organism evidence="1 2">
    <name type="scientific">Dreissena polymorpha</name>
    <name type="common">Zebra mussel</name>
    <name type="synonym">Mytilus polymorpha</name>
    <dbReference type="NCBI Taxonomy" id="45954"/>
    <lineage>
        <taxon>Eukaryota</taxon>
        <taxon>Metazoa</taxon>
        <taxon>Spiralia</taxon>
        <taxon>Lophotrochozoa</taxon>
        <taxon>Mollusca</taxon>
        <taxon>Bivalvia</taxon>
        <taxon>Autobranchia</taxon>
        <taxon>Heteroconchia</taxon>
        <taxon>Euheterodonta</taxon>
        <taxon>Imparidentia</taxon>
        <taxon>Neoheterodontei</taxon>
        <taxon>Myida</taxon>
        <taxon>Dreissenoidea</taxon>
        <taxon>Dreissenidae</taxon>
        <taxon>Dreissena</taxon>
    </lineage>
</organism>
<dbReference type="AlphaFoldDB" id="A0A9D3Z8K4"/>
<comment type="caution">
    <text evidence="1">The sequence shown here is derived from an EMBL/GenBank/DDBJ whole genome shotgun (WGS) entry which is preliminary data.</text>
</comment>
<name>A0A9D3Z8K4_DREPO</name>
<sequence length="123" mass="13945">MRPVPMVLRRYVFTRLIVQKRPLLLSMLACRAEREDIASVVLMCPRRQTLRSHRNAKAVWQRSRNASTVAIMFLACIDVGGVYNGEIKPVRLAISVYSSRDDGLDASLDLLLLPGHVRRTIIT</sequence>
<evidence type="ECO:0000313" key="2">
    <source>
        <dbReference type="Proteomes" id="UP000828390"/>
    </source>
</evidence>
<accession>A0A9D3Z8K4</accession>
<protein>
    <submittedName>
        <fullName evidence="1">Uncharacterized protein</fullName>
    </submittedName>
</protein>
<gene>
    <name evidence="1" type="ORF">DPMN_072460</name>
</gene>
<dbReference type="EMBL" id="JAIWYP010000014">
    <property type="protein sequence ID" value="KAH3712706.1"/>
    <property type="molecule type" value="Genomic_DNA"/>
</dbReference>
<reference evidence="1" key="1">
    <citation type="journal article" date="2019" name="bioRxiv">
        <title>The Genome of the Zebra Mussel, Dreissena polymorpha: A Resource for Invasive Species Research.</title>
        <authorList>
            <person name="McCartney M.A."/>
            <person name="Auch B."/>
            <person name="Kono T."/>
            <person name="Mallez S."/>
            <person name="Zhang Y."/>
            <person name="Obille A."/>
            <person name="Becker A."/>
            <person name="Abrahante J.E."/>
            <person name="Garbe J."/>
            <person name="Badalamenti J.P."/>
            <person name="Herman A."/>
            <person name="Mangelson H."/>
            <person name="Liachko I."/>
            <person name="Sullivan S."/>
            <person name="Sone E.D."/>
            <person name="Koren S."/>
            <person name="Silverstein K.A.T."/>
            <person name="Beckman K.B."/>
            <person name="Gohl D.M."/>
        </authorList>
    </citation>
    <scope>NUCLEOTIDE SEQUENCE</scope>
    <source>
        <strain evidence="1">Duluth1</strain>
        <tissue evidence="1">Whole animal</tissue>
    </source>
</reference>